<accession>A0A7S7NTH5</accession>
<protein>
    <submittedName>
        <fullName evidence="6">DmsE family decaheme c-type cytochrome</fullName>
    </submittedName>
</protein>
<feature type="region of interest" description="Disordered" evidence="2">
    <location>
        <begin position="21"/>
        <end position="44"/>
    </location>
</feature>
<evidence type="ECO:0000259" key="5">
    <source>
        <dbReference type="Pfam" id="PF13435"/>
    </source>
</evidence>
<feature type="domain" description="Cytochrome c-552/4" evidence="5">
    <location>
        <begin position="108"/>
        <end position="148"/>
    </location>
</feature>
<feature type="domain" description="Doubled CXXCH motif" evidence="4">
    <location>
        <begin position="238"/>
        <end position="276"/>
    </location>
</feature>
<dbReference type="Pfam" id="PF09699">
    <property type="entry name" value="Paired_CXXCH_1"/>
    <property type="match status" value="2"/>
</dbReference>
<dbReference type="Proteomes" id="UP000593892">
    <property type="component" value="Chromosome"/>
</dbReference>
<dbReference type="InterPro" id="IPR023155">
    <property type="entry name" value="Cyt_c-552/4"/>
</dbReference>
<evidence type="ECO:0000256" key="2">
    <source>
        <dbReference type="SAM" id="MobiDB-lite"/>
    </source>
</evidence>
<reference evidence="6 7" key="1">
    <citation type="submission" date="2020-10" db="EMBL/GenBank/DDBJ databases">
        <title>Complete genome sequence of Paludibaculum fermentans P105T, a facultatively anaerobic acidobacterium capable of dissimilatory Fe(III) reduction.</title>
        <authorList>
            <person name="Dedysh S.N."/>
            <person name="Beletsky A.V."/>
            <person name="Kulichevskaya I.S."/>
            <person name="Mardanov A.V."/>
            <person name="Ravin N.V."/>
        </authorList>
    </citation>
    <scope>NUCLEOTIDE SEQUENCE [LARGE SCALE GENOMIC DNA]</scope>
    <source>
        <strain evidence="6 7">P105</strain>
    </source>
</reference>
<evidence type="ECO:0000259" key="4">
    <source>
        <dbReference type="Pfam" id="PF09699"/>
    </source>
</evidence>
<name>A0A7S7NTH5_PALFE</name>
<dbReference type="SUPFAM" id="SSF48695">
    <property type="entry name" value="Multiheme cytochromes"/>
    <property type="match status" value="1"/>
</dbReference>
<evidence type="ECO:0000313" key="6">
    <source>
        <dbReference type="EMBL" id="QOY89434.1"/>
    </source>
</evidence>
<dbReference type="InterPro" id="IPR020015">
    <property type="entry name" value="Decahaem_cyt-c_DmsE"/>
</dbReference>
<sequence>MTFRLLPWTAAVALSVLAAGASQDQKPPDKSAAQQDAKPAAPAKKEFIGSETCAGCHEDISTAFKKNPHSILETNKKRGWETKACESCHGPGSVHAETNSADDIRSPKQMKPSAIDAMCLNCHKNQQTHVGRLQSSHARNNVPCTSCHNMHKQGEESSEYQFKRAAGINQKCSSCHRDVAASFAKPNHHRIPEGAMSCTGCHNPHASNLNRNLRLSGGNEPGCFACHADKRGPFVFEHAPSRNEPCATCHEPHGSSNPRMLKRAEVAPLCLECHSNIQSPPAATTVGGIPPALHDMRSPRFRNCTTCHQKIHGSNVNGALLR</sequence>
<feature type="chain" id="PRO_5032708786" evidence="3">
    <location>
        <begin position="22"/>
        <end position="322"/>
    </location>
</feature>
<dbReference type="NCBIfam" id="TIGR01905">
    <property type="entry name" value="paired_CXXCH_1"/>
    <property type="match status" value="1"/>
</dbReference>
<dbReference type="NCBIfam" id="TIGR03508">
    <property type="entry name" value="decahem_SO"/>
    <property type="match status" value="1"/>
</dbReference>
<proteinExistence type="predicted"/>
<evidence type="ECO:0000313" key="7">
    <source>
        <dbReference type="Proteomes" id="UP000593892"/>
    </source>
</evidence>
<keyword evidence="7" id="KW-1185">Reference proteome</keyword>
<dbReference type="AlphaFoldDB" id="A0A7S7NTH5"/>
<dbReference type="InterPro" id="IPR036280">
    <property type="entry name" value="Multihaem_cyt_sf"/>
</dbReference>
<gene>
    <name evidence="6" type="ORF">IRI77_05625</name>
</gene>
<organism evidence="6 7">
    <name type="scientific">Paludibaculum fermentans</name>
    <dbReference type="NCBI Taxonomy" id="1473598"/>
    <lineage>
        <taxon>Bacteria</taxon>
        <taxon>Pseudomonadati</taxon>
        <taxon>Acidobacteriota</taxon>
        <taxon>Terriglobia</taxon>
        <taxon>Bryobacterales</taxon>
        <taxon>Bryobacteraceae</taxon>
        <taxon>Paludibaculum</taxon>
    </lineage>
</organism>
<feature type="domain" description="Cytochrome c-552/4" evidence="5">
    <location>
        <begin position="39"/>
        <end position="90"/>
    </location>
</feature>
<dbReference type="Pfam" id="PF13435">
    <property type="entry name" value="Cytochrome_C554"/>
    <property type="match status" value="2"/>
</dbReference>
<dbReference type="PANTHER" id="PTHR35038:SF6">
    <property type="entry name" value="SURFACE LOCALIZED DECAHEME CYTOCHROME C LIPOPROTEIN"/>
    <property type="match status" value="1"/>
</dbReference>
<dbReference type="InterPro" id="IPR010177">
    <property type="entry name" value="Paired_CXXCH_1"/>
</dbReference>
<dbReference type="Gene3D" id="1.10.1130.10">
    <property type="entry name" value="Flavocytochrome C3, Chain A"/>
    <property type="match status" value="3"/>
</dbReference>
<feature type="signal peptide" evidence="3">
    <location>
        <begin position="1"/>
        <end position="21"/>
    </location>
</feature>
<dbReference type="InterPro" id="IPR051829">
    <property type="entry name" value="Multiheme_Cytochr_ET"/>
</dbReference>
<evidence type="ECO:0000256" key="1">
    <source>
        <dbReference type="ARBA" id="ARBA00022729"/>
    </source>
</evidence>
<evidence type="ECO:0000256" key="3">
    <source>
        <dbReference type="SAM" id="SignalP"/>
    </source>
</evidence>
<dbReference type="GO" id="GO:0016491">
    <property type="term" value="F:oxidoreductase activity"/>
    <property type="evidence" value="ECO:0007669"/>
    <property type="project" value="TreeGrafter"/>
</dbReference>
<dbReference type="RefSeq" id="WP_194451096.1">
    <property type="nucleotide sequence ID" value="NZ_CP063849.1"/>
</dbReference>
<dbReference type="KEGG" id="pfer:IRI77_05625"/>
<feature type="domain" description="Doubled CXXCH motif" evidence="4">
    <location>
        <begin position="191"/>
        <end position="231"/>
    </location>
</feature>
<dbReference type="EMBL" id="CP063849">
    <property type="protein sequence ID" value="QOY89434.1"/>
    <property type="molecule type" value="Genomic_DNA"/>
</dbReference>
<keyword evidence="1 3" id="KW-0732">Signal</keyword>
<dbReference type="PANTHER" id="PTHR35038">
    <property type="entry name" value="DISSIMILATORY SULFITE REDUCTASE SIRA"/>
    <property type="match status" value="1"/>
</dbReference>
<feature type="compositionally biased region" description="Low complexity" evidence="2">
    <location>
        <begin position="30"/>
        <end position="42"/>
    </location>
</feature>